<dbReference type="SUPFAM" id="SSF55729">
    <property type="entry name" value="Acyl-CoA N-acyltransferases (Nat)"/>
    <property type="match status" value="1"/>
</dbReference>
<comment type="caution">
    <text evidence="3">The sequence shown here is derived from an EMBL/GenBank/DDBJ whole genome shotgun (WGS) entry which is preliminary data.</text>
</comment>
<dbReference type="PROSITE" id="PS51186">
    <property type="entry name" value="GNAT"/>
    <property type="match status" value="1"/>
</dbReference>
<evidence type="ECO:0000256" key="1">
    <source>
        <dbReference type="SAM" id="MobiDB-lite"/>
    </source>
</evidence>
<dbReference type="PANTHER" id="PTHR43451">
    <property type="entry name" value="ACETYLTRANSFERASE (GNAT) FAMILY PROTEIN"/>
    <property type="match status" value="1"/>
</dbReference>
<dbReference type="InterPro" id="IPR000182">
    <property type="entry name" value="GNAT_dom"/>
</dbReference>
<dbReference type="Gene3D" id="3.40.630.30">
    <property type="match status" value="1"/>
</dbReference>
<dbReference type="GO" id="GO:0016747">
    <property type="term" value="F:acyltransferase activity, transferring groups other than amino-acyl groups"/>
    <property type="evidence" value="ECO:0007669"/>
    <property type="project" value="InterPro"/>
</dbReference>
<dbReference type="Pfam" id="PF13673">
    <property type="entry name" value="Acetyltransf_10"/>
    <property type="match status" value="1"/>
</dbReference>
<dbReference type="InterPro" id="IPR052564">
    <property type="entry name" value="N-acetyltrans/Recomb-assoc"/>
</dbReference>
<dbReference type="OrthoDB" id="9815041at2"/>
<evidence type="ECO:0000313" key="4">
    <source>
        <dbReference type="Proteomes" id="UP000439113"/>
    </source>
</evidence>
<evidence type="ECO:0000259" key="2">
    <source>
        <dbReference type="PROSITE" id="PS51186"/>
    </source>
</evidence>
<dbReference type="RefSeq" id="WP_155446667.1">
    <property type="nucleotide sequence ID" value="NZ_JAOQNR010000013.1"/>
</dbReference>
<feature type="compositionally biased region" description="Low complexity" evidence="1">
    <location>
        <begin position="149"/>
        <end position="159"/>
    </location>
</feature>
<sequence>MDLEIRRIAAQDYEAACAFFWREFMRETSARMTDAGVAVFRDYVRPDAMRARDAAGATTLIALERGEIIGLLRVRQSHVSLFFVAAPCRRRGIGRGLFEIVDERCPPQSVHSSVDAVGAYERLGFRGAGPEQMRDGLRFVPMERRASHSARSPSSASRAKLAPGGGQNGIG</sequence>
<reference evidence="3 4" key="1">
    <citation type="submission" date="2019-11" db="EMBL/GenBank/DDBJ databases">
        <title>Whole-genome sequence of a Rhodoblastus acidophilus DSM 142.</title>
        <authorList>
            <person name="Kyndt J.A."/>
            <person name="Meyer T.E."/>
        </authorList>
    </citation>
    <scope>NUCLEOTIDE SEQUENCE [LARGE SCALE GENOMIC DNA]</scope>
    <source>
        <strain evidence="3 4">DSM 142</strain>
    </source>
</reference>
<organism evidence="3 4">
    <name type="scientific">Rhodoblastus acidophilus</name>
    <name type="common">Rhodopseudomonas acidophila</name>
    <dbReference type="NCBI Taxonomy" id="1074"/>
    <lineage>
        <taxon>Bacteria</taxon>
        <taxon>Pseudomonadati</taxon>
        <taxon>Pseudomonadota</taxon>
        <taxon>Alphaproteobacteria</taxon>
        <taxon>Hyphomicrobiales</taxon>
        <taxon>Rhodoblastaceae</taxon>
        <taxon>Rhodoblastus</taxon>
    </lineage>
</organism>
<feature type="region of interest" description="Disordered" evidence="1">
    <location>
        <begin position="144"/>
        <end position="171"/>
    </location>
</feature>
<protein>
    <submittedName>
        <fullName evidence="3">GNAT family N-acetyltransferase</fullName>
    </submittedName>
</protein>
<name>A0A6N8DR04_RHOAC</name>
<dbReference type="InterPro" id="IPR016181">
    <property type="entry name" value="Acyl_CoA_acyltransferase"/>
</dbReference>
<dbReference type="Proteomes" id="UP000439113">
    <property type="component" value="Unassembled WGS sequence"/>
</dbReference>
<accession>A0A6N8DR04</accession>
<keyword evidence="3" id="KW-0808">Transferase</keyword>
<dbReference type="EMBL" id="WNKS01000012">
    <property type="protein sequence ID" value="MTV31975.1"/>
    <property type="molecule type" value="Genomic_DNA"/>
</dbReference>
<dbReference type="CDD" id="cd04301">
    <property type="entry name" value="NAT_SF"/>
    <property type="match status" value="1"/>
</dbReference>
<dbReference type="AlphaFoldDB" id="A0A6N8DR04"/>
<evidence type="ECO:0000313" key="3">
    <source>
        <dbReference type="EMBL" id="MTV31975.1"/>
    </source>
</evidence>
<feature type="domain" description="N-acetyltransferase" evidence="2">
    <location>
        <begin position="3"/>
        <end position="147"/>
    </location>
</feature>
<gene>
    <name evidence="3" type="ORF">GJ654_13360</name>
</gene>
<dbReference type="PANTHER" id="PTHR43451:SF1">
    <property type="entry name" value="ACETYLTRANSFERASE"/>
    <property type="match status" value="1"/>
</dbReference>
<proteinExistence type="predicted"/>